<dbReference type="PANTHER" id="PTHR35530">
    <property type="entry name" value="TAUTOMERASE-RELATED"/>
    <property type="match status" value="1"/>
</dbReference>
<dbReference type="PANTHER" id="PTHR35530:SF1">
    <property type="entry name" value="2-HYDROXYMUCONATE TAUTOMERASE"/>
    <property type="match status" value="1"/>
</dbReference>
<evidence type="ECO:0000256" key="2">
    <source>
        <dbReference type="ARBA" id="ARBA00023235"/>
    </source>
</evidence>
<dbReference type="Pfam" id="PF01361">
    <property type="entry name" value="Tautomerase"/>
    <property type="match status" value="1"/>
</dbReference>
<evidence type="ECO:0000313" key="4">
    <source>
        <dbReference type="EMBL" id="RLE12628.1"/>
    </source>
</evidence>
<dbReference type="Gene3D" id="3.30.429.10">
    <property type="entry name" value="Macrophage Migration Inhibitory Factor"/>
    <property type="match status" value="1"/>
</dbReference>
<dbReference type="GO" id="GO:0016853">
    <property type="term" value="F:isomerase activity"/>
    <property type="evidence" value="ECO:0007669"/>
    <property type="project" value="UniProtKB-KW"/>
</dbReference>
<feature type="domain" description="4-oxalocrotonate tautomerase-like" evidence="3">
    <location>
        <begin position="2"/>
        <end position="54"/>
    </location>
</feature>
<dbReference type="Proteomes" id="UP000280417">
    <property type="component" value="Unassembled WGS sequence"/>
</dbReference>
<dbReference type="AlphaFoldDB" id="A0A662DCP8"/>
<dbReference type="EMBL" id="QMQA01000151">
    <property type="protein sequence ID" value="RLE12628.1"/>
    <property type="molecule type" value="Genomic_DNA"/>
</dbReference>
<proteinExistence type="inferred from homology"/>
<comment type="similarity">
    <text evidence="1">Belongs to the 4-oxalocrotonate tautomerase family.</text>
</comment>
<dbReference type="SUPFAM" id="SSF55331">
    <property type="entry name" value="Tautomerase/MIF"/>
    <property type="match status" value="1"/>
</dbReference>
<gene>
    <name evidence="4" type="ORF">DRJ04_05865</name>
</gene>
<evidence type="ECO:0000259" key="3">
    <source>
        <dbReference type="Pfam" id="PF01361"/>
    </source>
</evidence>
<protein>
    <submittedName>
        <fullName evidence="4">4-oxalocrotonate tautomerase</fullName>
    </submittedName>
</protein>
<evidence type="ECO:0000256" key="1">
    <source>
        <dbReference type="ARBA" id="ARBA00006723"/>
    </source>
</evidence>
<organism evidence="4 5">
    <name type="scientific">Aerophobetes bacterium</name>
    <dbReference type="NCBI Taxonomy" id="2030807"/>
    <lineage>
        <taxon>Bacteria</taxon>
        <taxon>Candidatus Aerophobota</taxon>
    </lineage>
</organism>
<evidence type="ECO:0000313" key="5">
    <source>
        <dbReference type="Proteomes" id="UP000280417"/>
    </source>
</evidence>
<dbReference type="InterPro" id="IPR014347">
    <property type="entry name" value="Tautomerase/MIF_sf"/>
</dbReference>
<reference evidence="4 5" key="1">
    <citation type="submission" date="2018-06" db="EMBL/GenBank/DDBJ databases">
        <title>Extensive metabolic versatility and redundancy in microbially diverse, dynamic hydrothermal sediments.</title>
        <authorList>
            <person name="Dombrowski N."/>
            <person name="Teske A."/>
            <person name="Baker B.J."/>
        </authorList>
    </citation>
    <scope>NUCLEOTIDE SEQUENCE [LARGE SCALE GENOMIC DNA]</scope>
    <source>
        <strain evidence="4">B3_G15</strain>
    </source>
</reference>
<accession>A0A662DCP8</accession>
<keyword evidence="2" id="KW-0413">Isomerase</keyword>
<comment type="caution">
    <text evidence="4">The sequence shown here is derived from an EMBL/GenBank/DDBJ whole genome shotgun (WGS) entry which is preliminary data.</text>
</comment>
<dbReference type="InterPro" id="IPR004370">
    <property type="entry name" value="4-OT-like_dom"/>
</dbReference>
<sequence length="71" mass="8297">MPLIQMYFGKGALTDEQKANLSRKVTDLIVKEAKQPQHYTWVIIQEVPLENWMVDRLTLPELKAKLMAEKK</sequence>
<name>A0A662DCP8_UNCAE</name>